<dbReference type="EMBL" id="JACMYC010000002">
    <property type="protein sequence ID" value="MBC2959674.1"/>
    <property type="molecule type" value="Genomic_DNA"/>
</dbReference>
<feature type="domain" description="Acyl-CoA thioesterase-like C-terminal" evidence="2">
    <location>
        <begin position="154"/>
        <end position="249"/>
    </location>
</feature>
<proteinExistence type="predicted"/>
<dbReference type="InterPro" id="IPR042171">
    <property type="entry name" value="Acyl-CoA_hotdog"/>
</dbReference>
<dbReference type="Pfam" id="PF20789">
    <property type="entry name" value="4HBT_3C"/>
    <property type="match status" value="1"/>
</dbReference>
<comment type="caution">
    <text evidence="3">The sequence shown here is derived from an EMBL/GenBank/DDBJ whole genome shotgun (WGS) entry which is preliminary data.</text>
</comment>
<dbReference type="RefSeq" id="WP_186344917.1">
    <property type="nucleotide sequence ID" value="NZ_BMMR01000002.1"/>
</dbReference>
<feature type="domain" description="Acyl-CoA thioesterase-like N-terminal HotDog" evidence="1">
    <location>
        <begin position="23"/>
        <end position="107"/>
    </location>
</feature>
<organism evidence="3 4">
    <name type="scientific">Nocardioides deserti</name>
    <dbReference type="NCBI Taxonomy" id="1588644"/>
    <lineage>
        <taxon>Bacteria</taxon>
        <taxon>Bacillati</taxon>
        <taxon>Actinomycetota</taxon>
        <taxon>Actinomycetes</taxon>
        <taxon>Propionibacteriales</taxon>
        <taxon>Nocardioidaceae</taxon>
        <taxon>Nocardioides</taxon>
    </lineage>
</organism>
<protein>
    <submittedName>
        <fullName evidence="3">Thioesterase family protein</fullName>
    </submittedName>
</protein>
<sequence length="282" mass="29981">MELAFFASHDDGASLVATDLAVSSWGTDHLHGVAVSGAMARALESRLEQESRTDLRPARYTVDLFRPASRQPLTFATEVVRAGPRLALVDVTALQDGRAVARASGLFLKPTADTEGEVWSPGTHPSPPPVDVAPPTTEPHVPYLHSDAGWSQDFREHQNASRKTSWNSGVPVVAGEPLTPFQAVAAIADGASLVTNWGTNGVEHINTDITLTLVRHPAGTEIGLQAVDRLEQDGIAVGTATVFDREGALGTIVVTSLANARRTVDLGKEQWEDDGRRTTSGA</sequence>
<dbReference type="SUPFAM" id="SSF54637">
    <property type="entry name" value="Thioesterase/thiol ester dehydrase-isomerase"/>
    <property type="match status" value="1"/>
</dbReference>
<name>A0ABR6U5G8_9ACTN</name>
<dbReference type="Gene3D" id="2.40.160.210">
    <property type="entry name" value="Acyl-CoA thioesterase, double hotdog domain"/>
    <property type="match status" value="1"/>
</dbReference>
<dbReference type="Pfam" id="PF13622">
    <property type="entry name" value="4HBT_3"/>
    <property type="match status" value="1"/>
</dbReference>
<accession>A0ABR6U5G8</accession>
<evidence type="ECO:0000259" key="1">
    <source>
        <dbReference type="Pfam" id="PF13622"/>
    </source>
</evidence>
<dbReference type="InterPro" id="IPR029069">
    <property type="entry name" value="HotDog_dom_sf"/>
</dbReference>
<evidence type="ECO:0000313" key="3">
    <source>
        <dbReference type="EMBL" id="MBC2959674.1"/>
    </source>
</evidence>
<dbReference type="InterPro" id="IPR049449">
    <property type="entry name" value="TesB_ACOT8-like_N"/>
</dbReference>
<reference evidence="3 4" key="1">
    <citation type="submission" date="2020-08" db="EMBL/GenBank/DDBJ databases">
        <title>novel species in genus Nocardioides.</title>
        <authorList>
            <person name="Zhang G."/>
        </authorList>
    </citation>
    <scope>NUCLEOTIDE SEQUENCE [LARGE SCALE GENOMIC DNA]</scope>
    <source>
        <strain evidence="3 4">SC8A-24</strain>
    </source>
</reference>
<evidence type="ECO:0000259" key="2">
    <source>
        <dbReference type="Pfam" id="PF20789"/>
    </source>
</evidence>
<gene>
    <name evidence="3" type="ORF">H7344_05125</name>
</gene>
<dbReference type="Proteomes" id="UP000604001">
    <property type="component" value="Unassembled WGS sequence"/>
</dbReference>
<evidence type="ECO:0000313" key="4">
    <source>
        <dbReference type="Proteomes" id="UP000604001"/>
    </source>
</evidence>
<keyword evidence="4" id="KW-1185">Reference proteome</keyword>
<dbReference type="InterPro" id="IPR049450">
    <property type="entry name" value="ACOT8-like_C"/>
</dbReference>